<sequence length="188" mass="21644">MQHSSQHVEFYRRTVQDNNRTSIEGRPVFDDKVYCRIFIPGDMKNVWDQPVREKDKQRFPQQWAAFINDDDRPSGTPLHTLTIIYPSEFRPADAETLKAQKVFTVEQLSALPDSAIKVLGPASRQWVKLAQDHLAKSDTSGLKEENEALRSEMEELKAQMAELMQRRKGGRPPKVKTDEPADDRSEHV</sequence>
<dbReference type="Proteomes" id="UP001595528">
    <property type="component" value="Unassembled WGS sequence"/>
</dbReference>
<dbReference type="RefSeq" id="WP_379902234.1">
    <property type="nucleotide sequence ID" value="NZ_JBHRTR010000028.1"/>
</dbReference>
<comment type="caution">
    <text evidence="2">The sequence shown here is derived from an EMBL/GenBank/DDBJ whole genome shotgun (WGS) entry which is preliminary data.</text>
</comment>
<name>A0ABV7L294_9PROT</name>
<reference evidence="3" key="1">
    <citation type="journal article" date="2019" name="Int. J. Syst. Evol. Microbiol.">
        <title>The Global Catalogue of Microorganisms (GCM) 10K type strain sequencing project: providing services to taxonomists for standard genome sequencing and annotation.</title>
        <authorList>
            <consortium name="The Broad Institute Genomics Platform"/>
            <consortium name="The Broad Institute Genome Sequencing Center for Infectious Disease"/>
            <person name="Wu L."/>
            <person name="Ma J."/>
        </authorList>
    </citation>
    <scope>NUCLEOTIDE SEQUENCE [LARGE SCALE GENOMIC DNA]</scope>
    <source>
        <strain evidence="3">KCTC 42964</strain>
    </source>
</reference>
<gene>
    <name evidence="2" type="ORF">ACFOGJ_16205</name>
</gene>
<protein>
    <submittedName>
        <fullName evidence="2">Uncharacterized protein</fullName>
    </submittedName>
</protein>
<evidence type="ECO:0000313" key="3">
    <source>
        <dbReference type="Proteomes" id="UP001595528"/>
    </source>
</evidence>
<feature type="compositionally biased region" description="Basic and acidic residues" evidence="1">
    <location>
        <begin position="175"/>
        <end position="188"/>
    </location>
</feature>
<organism evidence="2 3">
    <name type="scientific">Marinibaculum pumilum</name>
    <dbReference type="NCBI Taxonomy" id="1766165"/>
    <lineage>
        <taxon>Bacteria</taxon>
        <taxon>Pseudomonadati</taxon>
        <taxon>Pseudomonadota</taxon>
        <taxon>Alphaproteobacteria</taxon>
        <taxon>Rhodospirillales</taxon>
        <taxon>Rhodospirillaceae</taxon>
        <taxon>Marinibaculum</taxon>
    </lineage>
</organism>
<evidence type="ECO:0000256" key="1">
    <source>
        <dbReference type="SAM" id="MobiDB-lite"/>
    </source>
</evidence>
<feature type="region of interest" description="Disordered" evidence="1">
    <location>
        <begin position="159"/>
        <end position="188"/>
    </location>
</feature>
<keyword evidence="3" id="KW-1185">Reference proteome</keyword>
<evidence type="ECO:0000313" key="2">
    <source>
        <dbReference type="EMBL" id="MFC3228788.1"/>
    </source>
</evidence>
<proteinExistence type="predicted"/>
<dbReference type="EMBL" id="JBHRTR010000028">
    <property type="protein sequence ID" value="MFC3228788.1"/>
    <property type="molecule type" value="Genomic_DNA"/>
</dbReference>
<accession>A0ABV7L294</accession>